<feature type="compositionally biased region" description="Polar residues" evidence="1">
    <location>
        <begin position="39"/>
        <end position="51"/>
    </location>
</feature>
<reference evidence="2" key="1">
    <citation type="journal article" date="2023" name="Science">
        <title>Genome structures resolve the early diversification of teleost fishes.</title>
        <authorList>
            <person name="Parey E."/>
            <person name="Louis A."/>
            <person name="Montfort J."/>
            <person name="Bouchez O."/>
            <person name="Roques C."/>
            <person name="Iampietro C."/>
            <person name="Lluch J."/>
            <person name="Castinel A."/>
            <person name="Donnadieu C."/>
            <person name="Desvignes T."/>
            <person name="Floi Bucao C."/>
            <person name="Jouanno E."/>
            <person name="Wen M."/>
            <person name="Mejri S."/>
            <person name="Dirks R."/>
            <person name="Jansen H."/>
            <person name="Henkel C."/>
            <person name="Chen W.J."/>
            <person name="Zahm M."/>
            <person name="Cabau C."/>
            <person name="Klopp C."/>
            <person name="Thompson A.W."/>
            <person name="Robinson-Rechavi M."/>
            <person name="Braasch I."/>
            <person name="Lecointre G."/>
            <person name="Bobe J."/>
            <person name="Postlethwait J.H."/>
            <person name="Berthelot C."/>
            <person name="Roest Crollius H."/>
            <person name="Guiguen Y."/>
        </authorList>
    </citation>
    <scope>NUCLEOTIDE SEQUENCE</scope>
    <source>
        <strain evidence="2">WJC10195</strain>
    </source>
</reference>
<name>A0A9Q1IDZ0_SYNKA</name>
<proteinExistence type="predicted"/>
<evidence type="ECO:0000313" key="2">
    <source>
        <dbReference type="EMBL" id="KAJ8336152.1"/>
    </source>
</evidence>
<organism evidence="2 3">
    <name type="scientific">Synaphobranchus kaupii</name>
    <name type="common">Kaup's arrowtooth eel</name>
    <dbReference type="NCBI Taxonomy" id="118154"/>
    <lineage>
        <taxon>Eukaryota</taxon>
        <taxon>Metazoa</taxon>
        <taxon>Chordata</taxon>
        <taxon>Craniata</taxon>
        <taxon>Vertebrata</taxon>
        <taxon>Euteleostomi</taxon>
        <taxon>Actinopterygii</taxon>
        <taxon>Neopterygii</taxon>
        <taxon>Teleostei</taxon>
        <taxon>Anguilliformes</taxon>
        <taxon>Synaphobranchidae</taxon>
        <taxon>Synaphobranchus</taxon>
    </lineage>
</organism>
<protein>
    <submittedName>
        <fullName evidence="2">Uncharacterized protein</fullName>
    </submittedName>
</protein>
<dbReference type="AlphaFoldDB" id="A0A9Q1IDZ0"/>
<dbReference type="Proteomes" id="UP001152622">
    <property type="component" value="Chromosome 20"/>
</dbReference>
<feature type="region of interest" description="Disordered" evidence="1">
    <location>
        <begin position="1"/>
        <end position="65"/>
    </location>
</feature>
<evidence type="ECO:0000313" key="3">
    <source>
        <dbReference type="Proteomes" id="UP001152622"/>
    </source>
</evidence>
<feature type="compositionally biased region" description="Polar residues" evidence="1">
    <location>
        <begin position="11"/>
        <end position="27"/>
    </location>
</feature>
<dbReference type="EMBL" id="JAINUF010000020">
    <property type="protein sequence ID" value="KAJ8336152.1"/>
    <property type="molecule type" value="Genomic_DNA"/>
</dbReference>
<gene>
    <name evidence="2" type="ORF">SKAU_G00394950</name>
</gene>
<evidence type="ECO:0000256" key="1">
    <source>
        <dbReference type="SAM" id="MobiDB-lite"/>
    </source>
</evidence>
<comment type="caution">
    <text evidence="2">The sequence shown here is derived from an EMBL/GenBank/DDBJ whole genome shotgun (WGS) entry which is preliminary data.</text>
</comment>
<accession>A0A9Q1IDZ0</accession>
<sequence length="106" mass="11809">MAVPSRPIAWSCQSNPDKKSIFSQHTVPDSARRLPKPASQKTHSLAPSLSKQIKERGRNGGGEVCREGLMNQRPALLVGIMTSVVYPFICRPVEKWRVQRSVAEKL</sequence>
<keyword evidence="3" id="KW-1185">Reference proteome</keyword>